<keyword evidence="5" id="KW-0805">Transcription regulation</keyword>
<dbReference type="Pfam" id="PF02518">
    <property type="entry name" value="HATPase_c"/>
    <property type="match status" value="1"/>
</dbReference>
<dbReference type="GO" id="GO:0000160">
    <property type="term" value="P:phosphorelay signal transduction system"/>
    <property type="evidence" value="ECO:0007669"/>
    <property type="project" value="UniProtKB-KW"/>
</dbReference>
<accession>A0AB36TI35</accession>
<dbReference type="PROSITE" id="PS50109">
    <property type="entry name" value="HIS_KIN"/>
    <property type="match status" value="1"/>
</dbReference>
<dbReference type="Gene3D" id="1.10.287.130">
    <property type="match status" value="1"/>
</dbReference>
<dbReference type="RefSeq" id="WP_003518163.1">
    <property type="nucleotide sequence ID" value="NZ_CP013828.1"/>
</dbReference>
<evidence type="ECO:0000256" key="3">
    <source>
        <dbReference type="ARBA" id="ARBA00022777"/>
    </source>
</evidence>
<dbReference type="PANTHER" id="PTHR30146:SF24">
    <property type="entry name" value="XYLOSE OPERON REGULATORY PROTEIN"/>
    <property type="match status" value="1"/>
</dbReference>
<dbReference type="Gene3D" id="3.30.565.10">
    <property type="entry name" value="Histidine kinase-like ATPase, C-terminal domain"/>
    <property type="match status" value="1"/>
</dbReference>
<evidence type="ECO:0000256" key="7">
    <source>
        <dbReference type="ARBA" id="ARBA00023163"/>
    </source>
</evidence>
<name>A0AB36TI35_ACETH</name>
<dbReference type="GeneID" id="35803293"/>
<dbReference type="CDD" id="cd06267">
    <property type="entry name" value="PBP1_LacI_sugar_binding-like"/>
    <property type="match status" value="1"/>
</dbReference>
<dbReference type="SMART" id="SM00387">
    <property type="entry name" value="HATPase_c"/>
    <property type="match status" value="1"/>
</dbReference>
<organism evidence="9 10">
    <name type="scientific">Acetivibrio thermocellus AD2</name>
    <dbReference type="NCBI Taxonomy" id="1138384"/>
    <lineage>
        <taxon>Bacteria</taxon>
        <taxon>Bacillati</taxon>
        <taxon>Bacillota</taxon>
        <taxon>Clostridia</taxon>
        <taxon>Eubacteriales</taxon>
        <taxon>Oscillospiraceae</taxon>
        <taxon>Acetivibrio</taxon>
    </lineage>
</organism>
<dbReference type="GO" id="GO:0003700">
    <property type="term" value="F:DNA-binding transcription factor activity"/>
    <property type="evidence" value="ECO:0007669"/>
    <property type="project" value="TreeGrafter"/>
</dbReference>
<evidence type="ECO:0000256" key="6">
    <source>
        <dbReference type="ARBA" id="ARBA00023125"/>
    </source>
</evidence>
<dbReference type="InterPro" id="IPR046335">
    <property type="entry name" value="LacI/GalR-like_sensor"/>
</dbReference>
<dbReference type="InterPro" id="IPR036890">
    <property type="entry name" value="HATPase_C_sf"/>
</dbReference>
<dbReference type="EMBL" id="PDBW01000001">
    <property type="protein sequence ID" value="PFH03261.1"/>
    <property type="molecule type" value="Genomic_DNA"/>
</dbReference>
<comment type="caution">
    <text evidence="9">The sequence shown here is derived from an EMBL/GenBank/DDBJ whole genome shotgun (WGS) entry which is preliminary data.</text>
</comment>
<feature type="domain" description="Histidine kinase" evidence="8">
    <location>
        <begin position="477"/>
        <end position="710"/>
    </location>
</feature>
<keyword evidence="3" id="KW-0418">Kinase</keyword>
<dbReference type="InterPro" id="IPR003594">
    <property type="entry name" value="HATPase_dom"/>
</dbReference>
<evidence type="ECO:0000256" key="5">
    <source>
        <dbReference type="ARBA" id="ARBA00023015"/>
    </source>
</evidence>
<evidence type="ECO:0000256" key="4">
    <source>
        <dbReference type="ARBA" id="ARBA00023012"/>
    </source>
</evidence>
<keyword evidence="4" id="KW-0902">Two-component regulatory system</keyword>
<protein>
    <recommendedName>
        <fullName evidence="2">histidine kinase</fullName>
        <ecNumber evidence="2">2.7.13.3</ecNumber>
    </recommendedName>
</protein>
<dbReference type="SUPFAM" id="SSF55874">
    <property type="entry name" value="ATPase domain of HSP90 chaperone/DNA topoisomerase II/histidine kinase"/>
    <property type="match status" value="1"/>
</dbReference>
<dbReference type="InterPro" id="IPR028082">
    <property type="entry name" value="Peripla_BP_I"/>
</dbReference>
<reference evidence="9 10" key="1">
    <citation type="submission" date="2017-09" db="EMBL/GenBank/DDBJ databases">
        <title>Evaluation of Pacific Biosciences Sequencing Technology to Finishing C. thermocellum Genome Sequences.</title>
        <authorList>
            <person name="Brown S."/>
        </authorList>
    </citation>
    <scope>NUCLEOTIDE SEQUENCE [LARGE SCALE GENOMIC DNA]</scope>
    <source>
        <strain evidence="9 10">AD2</strain>
    </source>
</reference>
<keyword evidence="6 9" id="KW-0238">DNA-binding</keyword>
<comment type="catalytic activity">
    <reaction evidence="1">
        <text>ATP + protein L-histidine = ADP + protein N-phospho-L-histidine.</text>
        <dbReference type="EC" id="2.7.13.3"/>
    </reaction>
</comment>
<evidence type="ECO:0000313" key="9">
    <source>
        <dbReference type="EMBL" id="PFH03261.1"/>
    </source>
</evidence>
<evidence type="ECO:0000313" key="10">
    <source>
        <dbReference type="Proteomes" id="UP000223596"/>
    </source>
</evidence>
<gene>
    <name evidence="9" type="ORF">M972_112063</name>
</gene>
<dbReference type="AlphaFoldDB" id="A0AB36TI35"/>
<dbReference type="SUPFAM" id="SSF53822">
    <property type="entry name" value="Periplasmic binding protein-like I"/>
    <property type="match status" value="1"/>
</dbReference>
<proteinExistence type="predicted"/>
<sequence length="712" mass="80820">MKKRRTIGFLVNDIDVSYSNLVYLMTKKAAEKYDCNLIVYEGRSFNNPSMADSQHQISYSFVDNTRLDGIIITSATIACFISDEEFVEFCKRYEGIPLVSLGIVVPHATSILVDNKPGMKSQVEHLIKDHGFKKIVYISGPPTNTDSVERLEAYCEALRENDIEVDDGLIFYGDFMAQSGYDIIKEIIKNGIEYDAVVCANDEMAFGAIKGIRDLKDAYNLDLTQKGVICGFDDSITSRLVKPSLTTVRQPIEEMCFYAVEAILKKIEGEKVEDVVKLPSVLVKRESCGCKNAAEVDFVSDSSLRLVPGQRIHENLQTYSLDELFDCITRTLKLCSIRSCFIFKYCGGTLLYEVDSIFRDDFRLPEDSELIYAYYNDERITIEDSIKYIKTRCIIPDRFFNEDRRFTYLVNPLFFYDEHFGYVCFEVANDDVLNFEPIRGQISNTLNGALMLMERAKMEESLRETERLASLGQLIGGISHNLMTPIMSISGACFGLEDLVHEYMASIEDPSVTVQDHKEIARDMQEWINKLKEYNSYMSNVIATVKSQAVQLNSDAINEFTIEELVDRVKFIKNNNPQIRKAVLNCKIDIDGKTAIRGDISNLAQIIENLLINAVQSYEGMDNASNIVDLHILKEENMVKCIVRDYGKGIPNEIRDRLFRRMVTTKGKNGTGLSLLLSYSTIKGKFGGELWVESKENEGSAFYVTIPLTDRE</sequence>
<evidence type="ECO:0000256" key="1">
    <source>
        <dbReference type="ARBA" id="ARBA00000085"/>
    </source>
</evidence>
<dbReference type="EC" id="2.7.13.3" evidence="2"/>
<keyword evidence="7" id="KW-0804">Transcription</keyword>
<dbReference type="PANTHER" id="PTHR30146">
    <property type="entry name" value="LACI-RELATED TRANSCRIPTIONAL REPRESSOR"/>
    <property type="match status" value="1"/>
</dbReference>
<evidence type="ECO:0000259" key="8">
    <source>
        <dbReference type="PROSITE" id="PS50109"/>
    </source>
</evidence>
<dbReference type="Pfam" id="PF13377">
    <property type="entry name" value="Peripla_BP_3"/>
    <property type="match status" value="1"/>
</dbReference>
<dbReference type="GO" id="GO:0000976">
    <property type="term" value="F:transcription cis-regulatory region binding"/>
    <property type="evidence" value="ECO:0007669"/>
    <property type="project" value="TreeGrafter"/>
</dbReference>
<dbReference type="Proteomes" id="UP000223596">
    <property type="component" value="Unassembled WGS sequence"/>
</dbReference>
<dbReference type="InterPro" id="IPR004358">
    <property type="entry name" value="Sig_transdc_His_kin-like_C"/>
</dbReference>
<evidence type="ECO:0000256" key="2">
    <source>
        <dbReference type="ARBA" id="ARBA00012438"/>
    </source>
</evidence>
<dbReference type="InterPro" id="IPR005467">
    <property type="entry name" value="His_kinase_dom"/>
</dbReference>
<dbReference type="Gene3D" id="3.40.50.2300">
    <property type="match status" value="2"/>
</dbReference>
<keyword evidence="3" id="KW-0808">Transferase</keyword>
<dbReference type="PRINTS" id="PR00344">
    <property type="entry name" value="BCTRLSENSOR"/>
</dbReference>
<dbReference type="GO" id="GO:0004673">
    <property type="term" value="F:protein histidine kinase activity"/>
    <property type="evidence" value="ECO:0007669"/>
    <property type="project" value="UniProtKB-EC"/>
</dbReference>